<reference evidence="3" key="1">
    <citation type="journal article" date="2014" name="Int. J. Syst. Evol. Microbiol.">
        <title>Complete genome sequence of Corynebacterium casei LMG S-19264T (=DSM 44701T), isolated from a smear-ripened cheese.</title>
        <authorList>
            <consortium name="US DOE Joint Genome Institute (JGI-PGF)"/>
            <person name="Walter F."/>
            <person name="Albersmeier A."/>
            <person name="Kalinowski J."/>
            <person name="Ruckert C."/>
        </authorList>
    </citation>
    <scope>NUCLEOTIDE SEQUENCE</scope>
    <source>
        <strain evidence="3">JCM 14371</strain>
    </source>
</reference>
<sequence>MTGMETRTLGTSDLQVSLVGLGCNNFGAKLDQAGTDAVVQRALEAGITFFDTADVYGGTQGGPKGTSEIMLGRALGRDRDRVILASKFGADMGTDDHGPLKGARPEYIRRALEASLKRLGTDRLDLYQLHIPDPSTPIEDTLGTLNDLVKEGLVRYVGCSNLPASEVRHADAAARAAGGVTFVSCQDEYSLLVREVEDDLLPTMRELGLGLLPYFPLASGLLSGKYRAGEAAPAGSRLASWKGLGNRYMTDENLARVEVLRAYAEERGHTLLELAFSWLAAQDGVSSVIAGATSPEQIDQNVAAVRWTLTPEEVDAVDQLTSRTQATPS</sequence>
<dbReference type="EMBL" id="BMOE01000003">
    <property type="protein sequence ID" value="GGJ68810.1"/>
    <property type="molecule type" value="Genomic_DNA"/>
</dbReference>
<dbReference type="GO" id="GO:0005829">
    <property type="term" value="C:cytosol"/>
    <property type="evidence" value="ECO:0007669"/>
    <property type="project" value="UniProtKB-ARBA"/>
</dbReference>
<dbReference type="InterPro" id="IPR036812">
    <property type="entry name" value="NAD(P)_OxRdtase_dom_sf"/>
</dbReference>
<dbReference type="Pfam" id="PF00248">
    <property type="entry name" value="Aldo_ket_red"/>
    <property type="match status" value="1"/>
</dbReference>
<keyword evidence="4" id="KW-1185">Reference proteome</keyword>
<keyword evidence="1" id="KW-0560">Oxidoreductase</keyword>
<dbReference type="PANTHER" id="PTHR43364:SF4">
    <property type="entry name" value="NAD(P)-LINKED OXIDOREDUCTASE SUPERFAMILY PROTEIN"/>
    <property type="match status" value="1"/>
</dbReference>
<dbReference type="SUPFAM" id="SSF51430">
    <property type="entry name" value="NAD(P)-linked oxidoreductase"/>
    <property type="match status" value="1"/>
</dbReference>
<evidence type="ECO:0000256" key="1">
    <source>
        <dbReference type="ARBA" id="ARBA00023002"/>
    </source>
</evidence>
<evidence type="ECO:0000313" key="4">
    <source>
        <dbReference type="Proteomes" id="UP000635726"/>
    </source>
</evidence>
<dbReference type="InterPro" id="IPR023210">
    <property type="entry name" value="NADP_OxRdtase_dom"/>
</dbReference>
<dbReference type="FunFam" id="3.20.20.100:FF:000004">
    <property type="entry name" value="Oxidoreductase, aldo/keto reductase"/>
    <property type="match status" value="1"/>
</dbReference>
<accession>A0A917UMJ1</accession>
<dbReference type="InterPro" id="IPR050523">
    <property type="entry name" value="AKR_Detox_Biosynth"/>
</dbReference>
<dbReference type="PANTHER" id="PTHR43364">
    <property type="entry name" value="NADH-SPECIFIC METHYLGLYOXAL REDUCTASE-RELATED"/>
    <property type="match status" value="1"/>
</dbReference>
<protein>
    <submittedName>
        <fullName evidence="3">Oxidoreductase</fullName>
    </submittedName>
</protein>
<name>A0A917UMJ1_9DEIO</name>
<dbReference type="GO" id="GO:0016491">
    <property type="term" value="F:oxidoreductase activity"/>
    <property type="evidence" value="ECO:0007669"/>
    <property type="project" value="UniProtKB-KW"/>
</dbReference>
<dbReference type="Proteomes" id="UP000635726">
    <property type="component" value="Unassembled WGS sequence"/>
</dbReference>
<proteinExistence type="predicted"/>
<reference evidence="3" key="2">
    <citation type="submission" date="2020-09" db="EMBL/GenBank/DDBJ databases">
        <authorList>
            <person name="Sun Q."/>
            <person name="Ohkuma M."/>
        </authorList>
    </citation>
    <scope>NUCLEOTIDE SEQUENCE</scope>
    <source>
        <strain evidence="3">JCM 14371</strain>
    </source>
</reference>
<dbReference type="AlphaFoldDB" id="A0A917UMJ1"/>
<dbReference type="Gene3D" id="3.20.20.100">
    <property type="entry name" value="NADP-dependent oxidoreductase domain"/>
    <property type="match status" value="1"/>
</dbReference>
<gene>
    <name evidence="3" type="ORF">GCM10008939_11690</name>
</gene>
<evidence type="ECO:0000313" key="3">
    <source>
        <dbReference type="EMBL" id="GGJ68810.1"/>
    </source>
</evidence>
<feature type="domain" description="NADP-dependent oxidoreductase" evidence="2">
    <location>
        <begin position="19"/>
        <end position="320"/>
    </location>
</feature>
<evidence type="ECO:0000259" key="2">
    <source>
        <dbReference type="Pfam" id="PF00248"/>
    </source>
</evidence>
<organism evidence="3 4">
    <name type="scientific">Deinococcus aquiradiocola</name>
    <dbReference type="NCBI Taxonomy" id="393059"/>
    <lineage>
        <taxon>Bacteria</taxon>
        <taxon>Thermotogati</taxon>
        <taxon>Deinococcota</taxon>
        <taxon>Deinococci</taxon>
        <taxon>Deinococcales</taxon>
        <taxon>Deinococcaceae</taxon>
        <taxon>Deinococcus</taxon>
    </lineage>
</organism>
<comment type="caution">
    <text evidence="3">The sequence shown here is derived from an EMBL/GenBank/DDBJ whole genome shotgun (WGS) entry which is preliminary data.</text>
</comment>